<evidence type="ECO:0000313" key="4">
    <source>
        <dbReference type="Proteomes" id="UP000000305"/>
    </source>
</evidence>
<dbReference type="HOGENOM" id="CLU_160905_0_0_1"/>
<gene>
    <name evidence="3" type="ORF">DAPPUDRAFT_241476</name>
</gene>
<evidence type="ECO:0000256" key="1">
    <source>
        <dbReference type="SAM" id="MobiDB-lite"/>
    </source>
</evidence>
<evidence type="ECO:0000256" key="2">
    <source>
        <dbReference type="SAM" id="SignalP"/>
    </source>
</evidence>
<evidence type="ECO:0000313" key="3">
    <source>
        <dbReference type="EMBL" id="EFX82332.1"/>
    </source>
</evidence>
<accession>E9GEC3</accession>
<dbReference type="Proteomes" id="UP000000305">
    <property type="component" value="Unassembled WGS sequence"/>
</dbReference>
<reference evidence="3 4" key="1">
    <citation type="journal article" date="2011" name="Science">
        <title>The ecoresponsive genome of Daphnia pulex.</title>
        <authorList>
            <person name="Colbourne J.K."/>
            <person name="Pfrender M.E."/>
            <person name="Gilbert D."/>
            <person name="Thomas W.K."/>
            <person name="Tucker A."/>
            <person name="Oakley T.H."/>
            <person name="Tokishita S."/>
            <person name="Aerts A."/>
            <person name="Arnold G.J."/>
            <person name="Basu M.K."/>
            <person name="Bauer D.J."/>
            <person name="Caceres C.E."/>
            <person name="Carmel L."/>
            <person name="Casola C."/>
            <person name="Choi J.H."/>
            <person name="Detter J.C."/>
            <person name="Dong Q."/>
            <person name="Dusheyko S."/>
            <person name="Eads B.D."/>
            <person name="Frohlich T."/>
            <person name="Geiler-Samerotte K.A."/>
            <person name="Gerlach D."/>
            <person name="Hatcher P."/>
            <person name="Jogdeo S."/>
            <person name="Krijgsveld J."/>
            <person name="Kriventseva E.V."/>
            <person name="Kultz D."/>
            <person name="Laforsch C."/>
            <person name="Lindquist E."/>
            <person name="Lopez J."/>
            <person name="Manak J.R."/>
            <person name="Muller J."/>
            <person name="Pangilinan J."/>
            <person name="Patwardhan R.P."/>
            <person name="Pitluck S."/>
            <person name="Pritham E.J."/>
            <person name="Rechtsteiner A."/>
            <person name="Rho M."/>
            <person name="Rogozin I.B."/>
            <person name="Sakarya O."/>
            <person name="Salamov A."/>
            <person name="Schaack S."/>
            <person name="Shapiro H."/>
            <person name="Shiga Y."/>
            <person name="Skalitzky C."/>
            <person name="Smith Z."/>
            <person name="Souvorov A."/>
            <person name="Sung W."/>
            <person name="Tang Z."/>
            <person name="Tsuchiya D."/>
            <person name="Tu H."/>
            <person name="Vos H."/>
            <person name="Wang M."/>
            <person name="Wolf Y.I."/>
            <person name="Yamagata H."/>
            <person name="Yamada T."/>
            <person name="Ye Y."/>
            <person name="Shaw J.R."/>
            <person name="Andrews J."/>
            <person name="Crease T.J."/>
            <person name="Tang H."/>
            <person name="Lucas S.M."/>
            <person name="Robertson H.M."/>
            <person name="Bork P."/>
            <person name="Koonin E.V."/>
            <person name="Zdobnov E.M."/>
            <person name="Grigoriev I.V."/>
            <person name="Lynch M."/>
            <person name="Boore J.L."/>
        </authorList>
    </citation>
    <scope>NUCLEOTIDE SEQUENCE [LARGE SCALE GENOMIC DNA]</scope>
</reference>
<dbReference type="InParanoid" id="E9GEC3"/>
<dbReference type="AlphaFoldDB" id="E9GEC3"/>
<dbReference type="PhylomeDB" id="E9GEC3"/>
<feature type="signal peptide" evidence="2">
    <location>
        <begin position="1"/>
        <end position="21"/>
    </location>
</feature>
<sequence length="128" mass="14140">MQSHKMFLAMLVVVMVSLATAKPVPGYKIGSDPVAEAQWLLHRNIKKEYGNEKWYEALKNSNVKFIQAEEKAFAAKNQPAAVIAPAVVLAKKPIIIEAKPVGVVAPDRKCPPPKQMDPKGNCREPWGH</sequence>
<feature type="chain" id="PRO_5003240263" evidence="2">
    <location>
        <begin position="22"/>
        <end position="128"/>
    </location>
</feature>
<keyword evidence="4" id="KW-1185">Reference proteome</keyword>
<keyword evidence="2" id="KW-0732">Signal</keyword>
<feature type="region of interest" description="Disordered" evidence="1">
    <location>
        <begin position="106"/>
        <end position="128"/>
    </location>
</feature>
<name>E9GEC3_DAPPU</name>
<dbReference type="EMBL" id="GL732540">
    <property type="protein sequence ID" value="EFX82332.1"/>
    <property type="molecule type" value="Genomic_DNA"/>
</dbReference>
<organism evidence="3 4">
    <name type="scientific">Daphnia pulex</name>
    <name type="common">Water flea</name>
    <dbReference type="NCBI Taxonomy" id="6669"/>
    <lineage>
        <taxon>Eukaryota</taxon>
        <taxon>Metazoa</taxon>
        <taxon>Ecdysozoa</taxon>
        <taxon>Arthropoda</taxon>
        <taxon>Crustacea</taxon>
        <taxon>Branchiopoda</taxon>
        <taxon>Diplostraca</taxon>
        <taxon>Cladocera</taxon>
        <taxon>Anomopoda</taxon>
        <taxon>Daphniidae</taxon>
        <taxon>Daphnia</taxon>
    </lineage>
</organism>
<protein>
    <submittedName>
        <fullName evidence="3">Uncharacterized protein</fullName>
    </submittedName>
</protein>
<dbReference type="KEGG" id="dpx:DAPPUDRAFT_241476"/>
<proteinExistence type="predicted"/>